<name>A0A8H3HXT4_9AGAM</name>
<evidence type="ECO:0000313" key="2">
    <source>
        <dbReference type="EMBL" id="CAE7088822.1"/>
    </source>
</evidence>
<reference evidence="2" key="1">
    <citation type="submission" date="2021-01" db="EMBL/GenBank/DDBJ databases">
        <authorList>
            <person name="Kaushik A."/>
        </authorList>
    </citation>
    <scope>NUCLEOTIDE SEQUENCE</scope>
    <source>
        <strain evidence="2">AG5</strain>
    </source>
</reference>
<feature type="region of interest" description="Disordered" evidence="1">
    <location>
        <begin position="17"/>
        <end position="43"/>
    </location>
</feature>
<accession>A0A8H3HXT4</accession>
<feature type="region of interest" description="Disordered" evidence="1">
    <location>
        <begin position="61"/>
        <end position="80"/>
    </location>
</feature>
<sequence>MICAGDTAKAEFWIESNSGQTTPADKHTTTATGTTHLDSKSALHSVFPSPPKYEQRIHDIEPSLSPTVGSQGGRLKGGQV</sequence>
<protein>
    <submittedName>
        <fullName evidence="2">Uncharacterized protein</fullName>
    </submittedName>
</protein>
<comment type="caution">
    <text evidence="2">The sequence shown here is derived from an EMBL/GenBank/DDBJ whole genome shotgun (WGS) entry which is preliminary data.</text>
</comment>
<evidence type="ECO:0000313" key="3">
    <source>
        <dbReference type="Proteomes" id="UP000663827"/>
    </source>
</evidence>
<organism evidence="2 3">
    <name type="scientific">Rhizoctonia solani</name>
    <dbReference type="NCBI Taxonomy" id="456999"/>
    <lineage>
        <taxon>Eukaryota</taxon>
        <taxon>Fungi</taxon>
        <taxon>Dikarya</taxon>
        <taxon>Basidiomycota</taxon>
        <taxon>Agaricomycotina</taxon>
        <taxon>Agaricomycetes</taxon>
        <taxon>Cantharellales</taxon>
        <taxon>Ceratobasidiaceae</taxon>
        <taxon>Rhizoctonia</taxon>
    </lineage>
</organism>
<dbReference type="EMBL" id="CAJNJQ010000605">
    <property type="protein sequence ID" value="CAE7088822.1"/>
    <property type="molecule type" value="Genomic_DNA"/>
</dbReference>
<dbReference type="Proteomes" id="UP000663827">
    <property type="component" value="Unassembled WGS sequence"/>
</dbReference>
<proteinExistence type="predicted"/>
<dbReference type="AlphaFoldDB" id="A0A8H3HXT4"/>
<feature type="compositionally biased region" description="Gly residues" evidence="1">
    <location>
        <begin position="70"/>
        <end position="80"/>
    </location>
</feature>
<evidence type="ECO:0000256" key="1">
    <source>
        <dbReference type="SAM" id="MobiDB-lite"/>
    </source>
</evidence>
<gene>
    <name evidence="2" type="ORF">RDB_LOCUS30138</name>
</gene>